<evidence type="ECO:0000313" key="3">
    <source>
        <dbReference type="Proteomes" id="UP000239866"/>
    </source>
</evidence>
<feature type="signal peptide" evidence="1">
    <location>
        <begin position="1"/>
        <end position="33"/>
    </location>
</feature>
<dbReference type="EMBL" id="PXNP01000109">
    <property type="protein sequence ID" value="PSF04870.1"/>
    <property type="molecule type" value="Genomic_DNA"/>
</dbReference>
<dbReference type="OrthoDB" id="6353767at2"/>
<evidence type="ECO:0008006" key="4">
    <source>
        <dbReference type="Google" id="ProtNLM"/>
    </source>
</evidence>
<comment type="caution">
    <text evidence="2">The sequence shown here is derived from an EMBL/GenBank/DDBJ whole genome shotgun (WGS) entry which is preliminary data.</text>
</comment>
<keyword evidence="1" id="KW-0732">Signal</keyword>
<reference evidence="2 3" key="1">
    <citation type="submission" date="2018-03" db="EMBL/GenBank/DDBJ databases">
        <title>Marinobacter brunus sp. nov., a marine bacterium of Gamma-proteobacteria isolated from the surface seawater of the South China Sea.</title>
        <authorList>
            <person name="Cheng H."/>
            <person name="Wu Y.-H."/>
            <person name="Xamxidin M."/>
            <person name="Xu X.-W."/>
        </authorList>
    </citation>
    <scope>NUCLEOTIDE SEQUENCE [LARGE SCALE GENOMIC DNA]</scope>
    <source>
        <strain evidence="2 3">NH169-3</strain>
    </source>
</reference>
<accession>A0A2T1K473</accession>
<organism evidence="2 3">
    <name type="scientific">Marinobacter fuscus</name>
    <dbReference type="NCBI Taxonomy" id="2109942"/>
    <lineage>
        <taxon>Bacteria</taxon>
        <taxon>Pseudomonadati</taxon>
        <taxon>Pseudomonadota</taxon>
        <taxon>Gammaproteobacteria</taxon>
        <taxon>Pseudomonadales</taxon>
        <taxon>Marinobacteraceae</taxon>
        <taxon>Marinobacter</taxon>
    </lineage>
</organism>
<dbReference type="Pfam" id="PF10082">
    <property type="entry name" value="BBP2_2"/>
    <property type="match status" value="1"/>
</dbReference>
<keyword evidence="3" id="KW-1185">Reference proteome</keyword>
<protein>
    <recommendedName>
        <fullName evidence="4">Outer membrane beta-barrel protein</fullName>
    </recommendedName>
</protein>
<gene>
    <name evidence="2" type="ORF">C7H09_17765</name>
</gene>
<feature type="chain" id="PRO_5015449062" description="Outer membrane beta-barrel protein" evidence="1">
    <location>
        <begin position="34"/>
        <end position="431"/>
    </location>
</feature>
<dbReference type="AlphaFoldDB" id="A0A2T1K473"/>
<sequence length="431" mass="47622">MADTLAVLPGKVFKLYSLAAMCAVCILADTATAEPVALTGKLTNRFSDNVALEPANEISDIETRADLTLRHQTDPGKCGATTAASLGYGRWYDETYEPENYASLDFDGACRLNRGLSWELSDYLRDVAKNTRLSDTPENRTRKNVFTTGPVYAVKLGQVDRLIISAKYGRTDYSDSGTTDSERYFGSATWNHIFSAISSGGLQLSINRTDLDTGATINTDALSLLFQKSWPSTRISGRIGGSQIESRLGGAVRKSDGVVGNLLLERDINTVTQIYFQASRDLTDQTSDFDIKYEDVVFNVSQSSAIELTTFETGFLKQLSNTSRLSLKIFANQVNRIDSAGDEDRVGGAIDYNRAISELMSFRGGGDYQHRSFASDGSSDRSYRLRLGLDYKLSRDLRLEGNIGHSVRKSDLDTSEYQENWVSLGINYTFF</sequence>
<evidence type="ECO:0000256" key="1">
    <source>
        <dbReference type="SAM" id="SignalP"/>
    </source>
</evidence>
<name>A0A2T1K473_9GAMM</name>
<proteinExistence type="predicted"/>
<dbReference type="RefSeq" id="WP_106765233.1">
    <property type="nucleotide sequence ID" value="NZ_PXNP01000109.1"/>
</dbReference>
<dbReference type="Proteomes" id="UP000239866">
    <property type="component" value="Unassembled WGS sequence"/>
</dbReference>
<evidence type="ECO:0000313" key="2">
    <source>
        <dbReference type="EMBL" id="PSF04870.1"/>
    </source>
</evidence>
<dbReference type="SUPFAM" id="SSF56935">
    <property type="entry name" value="Porins"/>
    <property type="match status" value="1"/>
</dbReference>
<dbReference type="InterPro" id="IPR018759">
    <property type="entry name" value="BBP2_2"/>
</dbReference>